<evidence type="ECO:0000313" key="2">
    <source>
        <dbReference type="RefSeq" id="XP_027071412.1"/>
    </source>
</evidence>
<reference evidence="1" key="1">
    <citation type="journal article" date="2025" name="Foods">
        <title>Unveiling the Microbial Signatures of Arabica Coffee Cherries: Insights into Ripeness Specific Diversity, Functional Traits, and Implications for Quality and Safety.</title>
        <authorList>
            <consortium name="RefSeq"/>
            <person name="Tenea G.N."/>
            <person name="Cifuentes V."/>
            <person name="Reyes P."/>
            <person name="Cevallos-Vallejos M."/>
        </authorList>
    </citation>
    <scope>NUCLEOTIDE SEQUENCE [LARGE SCALE GENOMIC DNA]</scope>
</reference>
<protein>
    <submittedName>
        <fullName evidence="2">Uncharacterized protein</fullName>
    </submittedName>
</protein>
<accession>A0A6P6T028</accession>
<dbReference type="GeneID" id="113696218"/>
<dbReference type="PANTHER" id="PTHR33356">
    <property type="entry name" value="TIP41-LIKE PROTEIN"/>
    <property type="match status" value="1"/>
</dbReference>
<dbReference type="PANTHER" id="PTHR33356:SF5">
    <property type="entry name" value="TIP41-LIKE PROTEIN"/>
    <property type="match status" value="1"/>
</dbReference>
<reference evidence="2" key="2">
    <citation type="submission" date="2025-08" db="UniProtKB">
        <authorList>
            <consortium name="RefSeq"/>
        </authorList>
    </citation>
    <scope>IDENTIFICATION</scope>
    <source>
        <tissue evidence="2">Leaves</tissue>
    </source>
</reference>
<name>A0A6P6T028_COFAR</name>
<dbReference type="Proteomes" id="UP001652660">
    <property type="component" value="Chromosome 6e"/>
</dbReference>
<keyword evidence="1" id="KW-1185">Reference proteome</keyword>
<proteinExistence type="predicted"/>
<dbReference type="RefSeq" id="XP_027071412.1">
    <property type="nucleotide sequence ID" value="XM_027215611.2"/>
</dbReference>
<dbReference type="OrthoDB" id="747893at2759"/>
<sequence length="430" mass="46699">MAKDSDSDDCEHRLLPQFLTDDDDELFADLKTSSKKNDARNTAKSCFGMDSWHEFGYGLGPFGSQSGLSSPLEGSTETESDDDDYVTGLTQRLAHSTFEDSALTYETNKLGWGLSSSPQSTLCSALCGGCGCYHGSSRGSPNCPSKAASPPGINKTDAAWDLLLHAAAGEVARMRVMEGAGGFYPNKNGGLVGPPTKRSTISVPQRIPSPSLGFRPDHQTHLSHQQHLKVAQFEQLRQQQMMRQQQQQEAMGVWGQAKFQFSQTQQMMLNSGRSGGKKPNLSMAAWPTLEQQSQRPVQHPGSGMRAVFLGNPNIKRECAGTGVFLPRRFGTPAVSRKKSGCSTVLLPDRVVQTLNLNLNLNKEGVDVPAQPAYNAGRASDYDAGALRYRNSSSSSSVGGMGHQQQRGGLRQQAAVMNQVPELRLPQEWSY</sequence>
<organism evidence="1 2">
    <name type="scientific">Coffea arabica</name>
    <name type="common">Arabian coffee</name>
    <dbReference type="NCBI Taxonomy" id="13443"/>
    <lineage>
        <taxon>Eukaryota</taxon>
        <taxon>Viridiplantae</taxon>
        <taxon>Streptophyta</taxon>
        <taxon>Embryophyta</taxon>
        <taxon>Tracheophyta</taxon>
        <taxon>Spermatophyta</taxon>
        <taxon>Magnoliopsida</taxon>
        <taxon>eudicotyledons</taxon>
        <taxon>Gunneridae</taxon>
        <taxon>Pentapetalae</taxon>
        <taxon>asterids</taxon>
        <taxon>lamiids</taxon>
        <taxon>Gentianales</taxon>
        <taxon>Rubiaceae</taxon>
        <taxon>Ixoroideae</taxon>
        <taxon>Gardenieae complex</taxon>
        <taxon>Bertiereae - Coffeeae clade</taxon>
        <taxon>Coffeeae</taxon>
        <taxon>Coffea</taxon>
    </lineage>
</organism>
<gene>
    <name evidence="2" type="primary">LOC113696218</name>
</gene>
<dbReference type="AlphaFoldDB" id="A0A6P6T028"/>
<evidence type="ECO:0000313" key="1">
    <source>
        <dbReference type="Proteomes" id="UP001652660"/>
    </source>
</evidence>